<keyword evidence="4 6" id="KW-0472">Membrane</keyword>
<dbReference type="PANTHER" id="PTHR23502:SF12">
    <property type="entry name" value="MULTIDRUG TRANSPORTER, PUTATIVE (AFU_ORTHOLOGUE AFUA_1G06440)-RELATED"/>
    <property type="match status" value="1"/>
</dbReference>
<dbReference type="SUPFAM" id="SSF103473">
    <property type="entry name" value="MFS general substrate transporter"/>
    <property type="match status" value="1"/>
</dbReference>
<evidence type="ECO:0000256" key="1">
    <source>
        <dbReference type="ARBA" id="ARBA00004141"/>
    </source>
</evidence>
<organism evidence="7 8">
    <name type="scientific">Monilinia fructicola</name>
    <name type="common">Brown rot fungus</name>
    <name type="synonym">Ciboria fructicola</name>
    <dbReference type="NCBI Taxonomy" id="38448"/>
    <lineage>
        <taxon>Eukaryota</taxon>
        <taxon>Fungi</taxon>
        <taxon>Dikarya</taxon>
        <taxon>Ascomycota</taxon>
        <taxon>Pezizomycotina</taxon>
        <taxon>Leotiomycetes</taxon>
        <taxon>Helotiales</taxon>
        <taxon>Sclerotiniaceae</taxon>
        <taxon>Monilinia</taxon>
    </lineage>
</organism>
<feature type="compositionally biased region" description="Basic and acidic residues" evidence="5">
    <location>
        <begin position="169"/>
        <end position="178"/>
    </location>
</feature>
<keyword evidence="2 6" id="KW-0812">Transmembrane</keyword>
<proteinExistence type="predicted"/>
<evidence type="ECO:0000256" key="3">
    <source>
        <dbReference type="ARBA" id="ARBA00022989"/>
    </source>
</evidence>
<feature type="transmembrane region" description="Helical" evidence="6">
    <location>
        <begin position="20"/>
        <end position="39"/>
    </location>
</feature>
<comment type="caution">
    <text evidence="7">The sequence shown here is derived from an EMBL/GenBank/DDBJ whole genome shotgun (WGS) entry which is preliminary data.</text>
</comment>
<dbReference type="EMBL" id="VICG01000012">
    <property type="protein sequence ID" value="KAA8566455.1"/>
    <property type="molecule type" value="Genomic_DNA"/>
</dbReference>
<evidence type="ECO:0000256" key="4">
    <source>
        <dbReference type="ARBA" id="ARBA00023136"/>
    </source>
</evidence>
<dbReference type="InterPro" id="IPR036259">
    <property type="entry name" value="MFS_trans_sf"/>
</dbReference>
<evidence type="ECO:0000256" key="2">
    <source>
        <dbReference type="ARBA" id="ARBA00022692"/>
    </source>
</evidence>
<gene>
    <name evidence="7" type="ORF">EYC84_009018</name>
</gene>
<keyword evidence="8" id="KW-1185">Reference proteome</keyword>
<dbReference type="GO" id="GO:0005886">
    <property type="term" value="C:plasma membrane"/>
    <property type="evidence" value="ECO:0007669"/>
    <property type="project" value="TreeGrafter"/>
</dbReference>
<keyword evidence="3 6" id="KW-1133">Transmembrane helix</keyword>
<accession>A0A5M9JH62</accession>
<evidence type="ECO:0000256" key="5">
    <source>
        <dbReference type="SAM" id="MobiDB-lite"/>
    </source>
</evidence>
<dbReference type="VEuPathDB" id="FungiDB:MFRU_057g00190"/>
<dbReference type="PANTHER" id="PTHR23502">
    <property type="entry name" value="MAJOR FACILITATOR SUPERFAMILY"/>
    <property type="match status" value="1"/>
</dbReference>
<feature type="transmembrane region" description="Helical" evidence="6">
    <location>
        <begin position="45"/>
        <end position="68"/>
    </location>
</feature>
<evidence type="ECO:0000313" key="8">
    <source>
        <dbReference type="Proteomes" id="UP000322873"/>
    </source>
</evidence>
<reference evidence="7 8" key="1">
    <citation type="submission" date="2019-06" db="EMBL/GenBank/DDBJ databases">
        <title>Genome Sequence of the Brown Rot Fungal Pathogen Monilinia fructicola.</title>
        <authorList>
            <person name="De Miccolis Angelini R.M."/>
            <person name="Landi L."/>
            <person name="Abate D."/>
            <person name="Pollastro S."/>
            <person name="Romanazzi G."/>
            <person name="Faretra F."/>
        </authorList>
    </citation>
    <scope>NUCLEOTIDE SEQUENCE [LARGE SCALE GENOMIC DNA]</scope>
    <source>
        <strain evidence="7 8">Mfrc123</strain>
    </source>
</reference>
<sequence>MINSHKKDPETGKVPPEASVSVICIAAILCPIGQLWFSWTCVPITIHWIWPILAGIPFGAGNTLVFIYGTNYLAGSYGIYSASALAGNSMFRSILGGTLPLAGPTMYRALQPHWAGTLLGLVQIRAKSPLIKQMRDEQERNDARAARAKRKSEKKAMMDAAKEGVINDNNKDVEKRNEFTTGAEENV</sequence>
<feature type="compositionally biased region" description="Basic and acidic residues" evidence="5">
    <location>
        <begin position="135"/>
        <end position="145"/>
    </location>
</feature>
<protein>
    <submittedName>
        <fullName evidence="7">Uncharacterized protein</fullName>
    </submittedName>
</protein>
<dbReference type="AlphaFoldDB" id="A0A5M9JH62"/>
<name>A0A5M9JH62_MONFR</name>
<evidence type="ECO:0000256" key="6">
    <source>
        <dbReference type="SAM" id="Phobius"/>
    </source>
</evidence>
<feature type="region of interest" description="Disordered" evidence="5">
    <location>
        <begin position="135"/>
        <end position="187"/>
    </location>
</feature>
<dbReference type="Proteomes" id="UP000322873">
    <property type="component" value="Unassembled WGS sequence"/>
</dbReference>
<dbReference type="GO" id="GO:0022857">
    <property type="term" value="F:transmembrane transporter activity"/>
    <property type="evidence" value="ECO:0007669"/>
    <property type="project" value="TreeGrafter"/>
</dbReference>
<evidence type="ECO:0000313" key="7">
    <source>
        <dbReference type="EMBL" id="KAA8566455.1"/>
    </source>
</evidence>
<comment type="subcellular location">
    <subcellularLocation>
        <location evidence="1">Membrane</location>
        <topology evidence="1">Multi-pass membrane protein</topology>
    </subcellularLocation>
</comment>